<protein>
    <submittedName>
        <fullName evidence="2">Uncharacterized protein</fullName>
    </submittedName>
</protein>
<keyword evidence="3" id="KW-1185">Reference proteome</keyword>
<evidence type="ECO:0000313" key="1">
    <source>
        <dbReference type="EMBL" id="KAJ8307790.1"/>
    </source>
</evidence>
<dbReference type="Proteomes" id="UP001217089">
    <property type="component" value="Unassembled WGS sequence"/>
</dbReference>
<proteinExistence type="predicted"/>
<reference evidence="2 3" key="1">
    <citation type="submission" date="2022-12" db="EMBL/GenBank/DDBJ databases">
        <title>Chromosome-level genome of Tegillarca granosa.</title>
        <authorList>
            <person name="Kim J."/>
        </authorList>
    </citation>
    <scope>NUCLEOTIDE SEQUENCE [LARGE SCALE GENOMIC DNA]</scope>
    <source>
        <strain evidence="2">Teg-2019</strain>
        <tissue evidence="2">Adductor muscle</tissue>
    </source>
</reference>
<comment type="caution">
    <text evidence="2">The sequence shown here is derived from an EMBL/GenBank/DDBJ whole genome shotgun (WGS) entry which is preliminary data.</text>
</comment>
<name>A0ABQ9FDV5_TEGGR</name>
<accession>A0ABQ9FDV5</accession>
<evidence type="ECO:0000313" key="2">
    <source>
        <dbReference type="EMBL" id="KAJ8313843.1"/>
    </source>
</evidence>
<sequence length="60" mass="7277">MDKRYGLLHWEDLYINVIDLETVKYPRKDVSNYREGEYIKANFKGKIYDAVISEISREYK</sequence>
<dbReference type="EMBL" id="JARBDR010000715">
    <property type="protein sequence ID" value="KAJ8307790.1"/>
    <property type="molecule type" value="Genomic_DNA"/>
</dbReference>
<gene>
    <name evidence="2" type="ORF">KUTeg_008404</name>
    <name evidence="1" type="ORF">KUTeg_014655</name>
</gene>
<evidence type="ECO:0000313" key="3">
    <source>
        <dbReference type="Proteomes" id="UP001217089"/>
    </source>
</evidence>
<organism evidence="2 3">
    <name type="scientific">Tegillarca granosa</name>
    <name type="common">Malaysian cockle</name>
    <name type="synonym">Anadara granosa</name>
    <dbReference type="NCBI Taxonomy" id="220873"/>
    <lineage>
        <taxon>Eukaryota</taxon>
        <taxon>Metazoa</taxon>
        <taxon>Spiralia</taxon>
        <taxon>Lophotrochozoa</taxon>
        <taxon>Mollusca</taxon>
        <taxon>Bivalvia</taxon>
        <taxon>Autobranchia</taxon>
        <taxon>Pteriomorphia</taxon>
        <taxon>Arcoida</taxon>
        <taxon>Arcoidea</taxon>
        <taxon>Arcidae</taxon>
        <taxon>Tegillarca</taxon>
    </lineage>
</organism>
<dbReference type="EMBL" id="JARBDR010000342">
    <property type="protein sequence ID" value="KAJ8313843.1"/>
    <property type="molecule type" value="Genomic_DNA"/>
</dbReference>